<dbReference type="InterPro" id="IPR050678">
    <property type="entry name" value="DNA_Partitioning_ATPase"/>
</dbReference>
<protein>
    <recommendedName>
        <fullName evidence="1">AAA domain-containing protein</fullName>
    </recommendedName>
</protein>
<dbReference type="InterPro" id="IPR025669">
    <property type="entry name" value="AAA_dom"/>
</dbReference>
<dbReference type="EMBL" id="JNBW01000530">
    <property type="protein sequence ID" value="OJH14501.1"/>
    <property type="molecule type" value="Genomic_DNA"/>
</dbReference>
<reference evidence="2" key="2">
    <citation type="submission" date="2015-07" db="EMBL/GenBank/DDBJ databases">
        <authorList>
            <person name="Noorani M."/>
        </authorList>
    </citation>
    <scope>NUCLEOTIDE SEQUENCE</scope>
    <source>
        <strain evidence="2">CO275</strain>
        <plasmid evidence="2">unnamed</plasmid>
    </source>
</reference>
<feature type="domain" description="AAA" evidence="1">
    <location>
        <begin position="1"/>
        <end position="51"/>
    </location>
</feature>
<comment type="caution">
    <text evidence="2">The sequence shown here is derived from an EMBL/GenBank/DDBJ whole genome shotgun (WGS) entry which is preliminary data.</text>
</comment>
<feature type="non-terminal residue" evidence="2">
    <location>
        <position position="63"/>
    </location>
</feature>
<gene>
    <name evidence="2" type="ORF">ER70_08445</name>
</gene>
<reference evidence="2" key="1">
    <citation type="journal article" date="2015" name="Microbiology">
        <title>Similarities in murine infection and immune response to Borrelia bissettii and Borrelia burgdorferi sensu stricto.</title>
        <authorList>
            <person name="Leydet B.F.Jr."/>
            <person name="Liang F.T."/>
        </authorList>
    </citation>
    <scope>NUCLEOTIDE SEQUENCE [LARGE SCALE GENOMIC DNA]</scope>
    <source>
        <strain evidence="2">CO275</strain>
        <plasmid evidence="2">unnamed</plasmid>
    </source>
</reference>
<keyword evidence="2" id="KW-0614">Plasmid</keyword>
<dbReference type="PANTHER" id="PTHR13696:SF99">
    <property type="entry name" value="COBYRINIC ACID AC-DIAMIDE SYNTHASE"/>
    <property type="match status" value="1"/>
</dbReference>
<dbReference type="OrthoDB" id="306833at2"/>
<dbReference type="InterPro" id="IPR027417">
    <property type="entry name" value="P-loop_NTPase"/>
</dbReference>
<dbReference type="SUPFAM" id="SSF52540">
    <property type="entry name" value="P-loop containing nucleoside triphosphate hydrolases"/>
    <property type="match status" value="1"/>
</dbReference>
<evidence type="ECO:0000313" key="2">
    <source>
        <dbReference type="EMBL" id="OJH14501.1"/>
    </source>
</evidence>
<dbReference type="CDD" id="cd02042">
    <property type="entry name" value="ParAB_family"/>
    <property type="match status" value="1"/>
</dbReference>
<evidence type="ECO:0000259" key="1">
    <source>
        <dbReference type="Pfam" id="PF13614"/>
    </source>
</evidence>
<dbReference type="PANTHER" id="PTHR13696">
    <property type="entry name" value="P-LOOP CONTAINING NUCLEOSIDE TRIPHOSPHATE HYDROLASE"/>
    <property type="match status" value="1"/>
</dbReference>
<dbReference type="Pfam" id="PF13614">
    <property type="entry name" value="AAA_31"/>
    <property type="match status" value="1"/>
</dbReference>
<geneLocation type="plasmid" evidence="2">
    <name>unnamed</name>
</geneLocation>
<dbReference type="Gene3D" id="3.40.50.300">
    <property type="entry name" value="P-loop containing nucleotide triphosphate hydrolases"/>
    <property type="match status" value="1"/>
</dbReference>
<proteinExistence type="predicted"/>
<sequence>MKKIAFHIQKGGVGKTTLSGNIASYLSKTKKVILVDCDIQQGSSSTWFLNHEILKLDIKDSLL</sequence>
<dbReference type="AlphaFoldDB" id="A0A1L8Z9T0"/>
<accession>A0A1L8Z9T0</accession>
<name>A0A1L8Z9T0_BORBI</name>
<organism evidence="2">
    <name type="scientific">Borrelia bissettiae</name>
    <name type="common">Borreliella bissettiae</name>
    <dbReference type="NCBI Taxonomy" id="64897"/>
    <lineage>
        <taxon>Bacteria</taxon>
        <taxon>Pseudomonadati</taxon>
        <taxon>Spirochaetota</taxon>
        <taxon>Spirochaetia</taxon>
        <taxon>Spirochaetales</taxon>
        <taxon>Borreliaceae</taxon>
        <taxon>Borreliella</taxon>
    </lineage>
</organism>